<evidence type="ECO:0000313" key="2">
    <source>
        <dbReference type="Proteomes" id="UP000265520"/>
    </source>
</evidence>
<dbReference type="AlphaFoldDB" id="A0A392VVY5"/>
<dbReference type="Proteomes" id="UP000265520">
    <property type="component" value="Unassembled WGS sequence"/>
</dbReference>
<name>A0A392VVY5_9FABA</name>
<evidence type="ECO:0000313" key="1">
    <source>
        <dbReference type="EMBL" id="MCI91622.1"/>
    </source>
</evidence>
<accession>A0A392VVY5</accession>
<proteinExistence type="predicted"/>
<keyword evidence="2" id="KW-1185">Reference proteome</keyword>
<reference evidence="1 2" key="1">
    <citation type="journal article" date="2018" name="Front. Plant Sci.">
        <title>Red Clover (Trifolium pratense) and Zigzag Clover (T. medium) - A Picture of Genomic Similarities and Differences.</title>
        <authorList>
            <person name="Dluhosova J."/>
            <person name="Istvanek J."/>
            <person name="Nedelnik J."/>
            <person name="Repkova J."/>
        </authorList>
    </citation>
    <scope>NUCLEOTIDE SEQUENCE [LARGE SCALE GENOMIC DNA]</scope>
    <source>
        <strain evidence="2">cv. 10/8</strain>
        <tissue evidence="1">Leaf</tissue>
    </source>
</reference>
<protein>
    <submittedName>
        <fullName evidence="1">Uncharacterized protein</fullName>
    </submittedName>
</protein>
<comment type="caution">
    <text evidence="1">The sequence shown here is derived from an EMBL/GenBank/DDBJ whole genome shotgun (WGS) entry which is preliminary data.</text>
</comment>
<sequence length="54" mass="6294">PPFREWSMSEPQREVARKLADSRQELEFFCYVTPVLAERAVLGLTYFGDVLKCN</sequence>
<organism evidence="1 2">
    <name type="scientific">Trifolium medium</name>
    <dbReference type="NCBI Taxonomy" id="97028"/>
    <lineage>
        <taxon>Eukaryota</taxon>
        <taxon>Viridiplantae</taxon>
        <taxon>Streptophyta</taxon>
        <taxon>Embryophyta</taxon>
        <taxon>Tracheophyta</taxon>
        <taxon>Spermatophyta</taxon>
        <taxon>Magnoliopsida</taxon>
        <taxon>eudicotyledons</taxon>
        <taxon>Gunneridae</taxon>
        <taxon>Pentapetalae</taxon>
        <taxon>rosids</taxon>
        <taxon>fabids</taxon>
        <taxon>Fabales</taxon>
        <taxon>Fabaceae</taxon>
        <taxon>Papilionoideae</taxon>
        <taxon>50 kb inversion clade</taxon>
        <taxon>NPAAA clade</taxon>
        <taxon>Hologalegina</taxon>
        <taxon>IRL clade</taxon>
        <taxon>Trifolieae</taxon>
        <taxon>Trifolium</taxon>
    </lineage>
</organism>
<dbReference type="EMBL" id="LXQA011277330">
    <property type="protein sequence ID" value="MCI91622.1"/>
    <property type="molecule type" value="Genomic_DNA"/>
</dbReference>
<feature type="non-terminal residue" evidence="1">
    <location>
        <position position="1"/>
    </location>
</feature>